<reference evidence="1 2" key="1">
    <citation type="submission" date="2019-04" db="EMBL/GenBank/DDBJ databases">
        <title>An improved genome assembly and genetic linkage map for asparagus bean, Vigna unguiculata ssp. sesquipedialis.</title>
        <authorList>
            <person name="Xia Q."/>
            <person name="Zhang R."/>
            <person name="Dong Y."/>
        </authorList>
    </citation>
    <scope>NUCLEOTIDE SEQUENCE [LARGE SCALE GENOMIC DNA]</scope>
    <source>
        <tissue evidence="1">Leaf</tissue>
    </source>
</reference>
<organism evidence="1 2">
    <name type="scientific">Vigna unguiculata</name>
    <name type="common">Cowpea</name>
    <dbReference type="NCBI Taxonomy" id="3917"/>
    <lineage>
        <taxon>Eukaryota</taxon>
        <taxon>Viridiplantae</taxon>
        <taxon>Streptophyta</taxon>
        <taxon>Embryophyta</taxon>
        <taxon>Tracheophyta</taxon>
        <taxon>Spermatophyta</taxon>
        <taxon>Magnoliopsida</taxon>
        <taxon>eudicotyledons</taxon>
        <taxon>Gunneridae</taxon>
        <taxon>Pentapetalae</taxon>
        <taxon>rosids</taxon>
        <taxon>fabids</taxon>
        <taxon>Fabales</taxon>
        <taxon>Fabaceae</taxon>
        <taxon>Papilionoideae</taxon>
        <taxon>50 kb inversion clade</taxon>
        <taxon>NPAAA clade</taxon>
        <taxon>indigoferoid/millettioid clade</taxon>
        <taxon>Phaseoleae</taxon>
        <taxon>Vigna</taxon>
    </lineage>
</organism>
<proteinExistence type="predicted"/>
<dbReference type="AlphaFoldDB" id="A0A4D6NN69"/>
<accession>A0A4D6NN69</accession>
<evidence type="ECO:0000313" key="1">
    <source>
        <dbReference type="EMBL" id="QCE13999.1"/>
    </source>
</evidence>
<sequence length="118" mass="13199">MLLPSSHSKGSSARVWTFPSSSSRNSIVSAHIMAWYWHEMKFHNYGLRVMNGYGTTGKVMKGVNYKELCVIPWKSLGGISGSCFSGRDVIPWPLYPPQVQASAESDRVICIRMSRVES</sequence>
<protein>
    <submittedName>
        <fullName evidence="1">Uncharacterized protein</fullName>
    </submittedName>
</protein>
<dbReference type="Proteomes" id="UP000501690">
    <property type="component" value="Linkage Group LG11"/>
</dbReference>
<evidence type="ECO:0000313" key="2">
    <source>
        <dbReference type="Proteomes" id="UP000501690"/>
    </source>
</evidence>
<gene>
    <name evidence="1" type="ORF">DEO72_LG11g997</name>
</gene>
<name>A0A4D6NN69_VIGUN</name>
<dbReference type="EMBL" id="CP039355">
    <property type="protein sequence ID" value="QCE13999.1"/>
    <property type="molecule type" value="Genomic_DNA"/>
</dbReference>
<keyword evidence="2" id="KW-1185">Reference proteome</keyword>